<evidence type="ECO:0000313" key="1">
    <source>
        <dbReference type="EMBL" id="MBW0488168.1"/>
    </source>
</evidence>
<organism evidence="1 2">
    <name type="scientific">Austropuccinia psidii MF-1</name>
    <dbReference type="NCBI Taxonomy" id="1389203"/>
    <lineage>
        <taxon>Eukaryota</taxon>
        <taxon>Fungi</taxon>
        <taxon>Dikarya</taxon>
        <taxon>Basidiomycota</taxon>
        <taxon>Pucciniomycotina</taxon>
        <taxon>Pucciniomycetes</taxon>
        <taxon>Pucciniales</taxon>
        <taxon>Sphaerophragmiaceae</taxon>
        <taxon>Austropuccinia</taxon>
    </lineage>
</organism>
<dbReference type="Proteomes" id="UP000765509">
    <property type="component" value="Unassembled WGS sequence"/>
</dbReference>
<name>A0A9Q3H1B2_9BASI</name>
<sequence>MKEILRRFCAYGKEYKDQEVYTHHRVTLLPEVQMAYKNSQHSTKGKAPALVEKWCNHLLPVDQLKKNLLTIHPTAKDFHEMWKRGCDTALKCIAEAK</sequence>
<proteinExistence type="predicted"/>
<evidence type="ECO:0000313" key="2">
    <source>
        <dbReference type="Proteomes" id="UP000765509"/>
    </source>
</evidence>
<dbReference type="EMBL" id="AVOT02009472">
    <property type="protein sequence ID" value="MBW0488168.1"/>
    <property type="molecule type" value="Genomic_DNA"/>
</dbReference>
<comment type="caution">
    <text evidence="1">The sequence shown here is derived from an EMBL/GenBank/DDBJ whole genome shotgun (WGS) entry which is preliminary data.</text>
</comment>
<protein>
    <submittedName>
        <fullName evidence="1">Uncharacterized protein</fullName>
    </submittedName>
</protein>
<dbReference type="AlphaFoldDB" id="A0A9Q3H1B2"/>
<reference evidence="1" key="1">
    <citation type="submission" date="2021-03" db="EMBL/GenBank/DDBJ databases">
        <title>Draft genome sequence of rust myrtle Austropuccinia psidii MF-1, a brazilian biotype.</title>
        <authorList>
            <person name="Quecine M.C."/>
            <person name="Pachon D.M.R."/>
            <person name="Bonatelli M.L."/>
            <person name="Correr F.H."/>
            <person name="Franceschini L.M."/>
            <person name="Leite T.F."/>
            <person name="Margarido G.R.A."/>
            <person name="Almeida C.A."/>
            <person name="Ferrarezi J.A."/>
            <person name="Labate C.A."/>
        </authorList>
    </citation>
    <scope>NUCLEOTIDE SEQUENCE</scope>
    <source>
        <strain evidence="1">MF-1</strain>
    </source>
</reference>
<gene>
    <name evidence="1" type="ORF">O181_027883</name>
</gene>
<accession>A0A9Q3H1B2</accession>
<keyword evidence="2" id="KW-1185">Reference proteome</keyword>
<dbReference type="OrthoDB" id="4360000at2759"/>